<proteinExistence type="predicted"/>
<evidence type="ECO:0000313" key="4">
    <source>
        <dbReference type="Proteomes" id="UP000596145"/>
    </source>
</evidence>
<reference evidence="2 4" key="1">
    <citation type="submission" date="2020-12" db="EMBL/GenBank/DDBJ databases">
        <title>FDA dAtabase for Regulatory Grade micrObial Sequences (FDA-ARGOS): Supporting development and validation of Infectious Disease Dx tests.</title>
        <authorList>
            <person name="Sproer C."/>
            <person name="Gronow S."/>
            <person name="Severitt S."/>
            <person name="Schroder I."/>
            <person name="Tallon L."/>
            <person name="Sadzewicz L."/>
            <person name="Zhao X."/>
            <person name="Boylan J."/>
            <person name="Ott S."/>
            <person name="Bowen H."/>
            <person name="Vavikolanu K."/>
            <person name="Mehta A."/>
            <person name="Aluvathingal J."/>
            <person name="Nadendla S."/>
            <person name="Lowell S."/>
            <person name="Myers T."/>
            <person name="Yan Y."/>
            <person name="Sichtig H."/>
        </authorList>
    </citation>
    <scope>NUCLEOTIDE SEQUENCE [LARGE SCALE GENOMIC DNA]</scope>
    <source>
        <strain evidence="2 4">FDAARGOS_1053</strain>
        <strain evidence="3">FDAARGOS_1191</strain>
    </source>
</reference>
<evidence type="ECO:0000256" key="1">
    <source>
        <dbReference type="SAM" id="SignalP"/>
    </source>
</evidence>
<dbReference type="Proteomes" id="UP000617681">
    <property type="component" value="Chromosome"/>
</dbReference>
<keyword evidence="1" id="KW-0732">Signal</keyword>
<dbReference type="AlphaFoldDB" id="A0A7T4EH15"/>
<protein>
    <recommendedName>
        <fullName evidence="5">Lipoprotein LpqE</fullName>
    </recommendedName>
</protein>
<dbReference type="EMBL" id="CP066007">
    <property type="protein sequence ID" value="QQB47229.1"/>
    <property type="molecule type" value="Genomic_DNA"/>
</dbReference>
<evidence type="ECO:0008006" key="5">
    <source>
        <dbReference type="Google" id="ProtNLM"/>
    </source>
</evidence>
<dbReference type="EMBL" id="CP069534">
    <property type="protein sequence ID" value="QRP70230.1"/>
    <property type="molecule type" value="Genomic_DNA"/>
</dbReference>
<evidence type="ECO:0000313" key="2">
    <source>
        <dbReference type="EMBL" id="QQB47229.1"/>
    </source>
</evidence>
<gene>
    <name evidence="2" type="ORF">I6I10_04815</name>
    <name evidence="3" type="ORF">I6J21_10735</name>
</gene>
<organism evidence="2 4">
    <name type="scientific">Corynebacterium glucuronolyticum</name>
    <dbReference type="NCBI Taxonomy" id="39791"/>
    <lineage>
        <taxon>Bacteria</taxon>
        <taxon>Bacillati</taxon>
        <taxon>Actinomycetota</taxon>
        <taxon>Actinomycetes</taxon>
        <taxon>Mycobacteriales</taxon>
        <taxon>Corynebacteriaceae</taxon>
        <taxon>Corynebacterium</taxon>
    </lineage>
</organism>
<evidence type="ECO:0000313" key="3">
    <source>
        <dbReference type="EMBL" id="QRP70230.1"/>
    </source>
</evidence>
<accession>A0A7T4EH15</accession>
<feature type="signal peptide" evidence="1">
    <location>
        <begin position="1"/>
        <end position="26"/>
    </location>
</feature>
<dbReference type="PROSITE" id="PS51257">
    <property type="entry name" value="PROKAR_LIPOPROTEIN"/>
    <property type="match status" value="1"/>
</dbReference>
<sequence length="172" mass="17603">MEETLVKTRSALIVAVLGAASLGLTACGAGQISQTADQVAAVDGASGQTEDAAVYVRDVTVLVNDSNQASLKFTAMNDEKKAGEAVVLQGVKVENTPVNVAANPHIGSGCSLVINTPRQNEVQPSASRDAMCAEYGIATIADPGAVPGQQRTVTFSFSNGDITVNAPVSKEL</sequence>
<dbReference type="Proteomes" id="UP000596145">
    <property type="component" value="Chromosome"/>
</dbReference>
<dbReference type="OrthoDB" id="4420872at2"/>
<name>A0A7T4EH15_9CORY</name>
<feature type="chain" id="PRO_5039278891" description="Lipoprotein LpqE" evidence="1">
    <location>
        <begin position="27"/>
        <end position="172"/>
    </location>
</feature>